<dbReference type="PROSITE" id="PS50928">
    <property type="entry name" value="ABC_TM1"/>
    <property type="match status" value="1"/>
</dbReference>
<dbReference type="CDD" id="cd06261">
    <property type="entry name" value="TM_PBP2"/>
    <property type="match status" value="1"/>
</dbReference>
<name>A0A645DVL3_9ZZZZ</name>
<evidence type="ECO:0000259" key="8">
    <source>
        <dbReference type="PROSITE" id="PS50928"/>
    </source>
</evidence>
<feature type="transmembrane region" description="Helical" evidence="7">
    <location>
        <begin position="88"/>
        <end position="111"/>
    </location>
</feature>
<dbReference type="PANTHER" id="PTHR43163:SF3">
    <property type="entry name" value="PEPTIDE ABC TRANSPORTER PERMEASE PROTEIN"/>
    <property type="match status" value="1"/>
</dbReference>
<evidence type="ECO:0000256" key="4">
    <source>
        <dbReference type="ARBA" id="ARBA00022692"/>
    </source>
</evidence>
<evidence type="ECO:0000256" key="5">
    <source>
        <dbReference type="ARBA" id="ARBA00022989"/>
    </source>
</evidence>
<dbReference type="InterPro" id="IPR045621">
    <property type="entry name" value="BPD_transp_1_N"/>
</dbReference>
<evidence type="ECO:0000256" key="2">
    <source>
        <dbReference type="ARBA" id="ARBA00022448"/>
    </source>
</evidence>
<comment type="caution">
    <text evidence="9">The sequence shown here is derived from an EMBL/GenBank/DDBJ whole genome shotgun (WGS) entry which is preliminary data.</text>
</comment>
<evidence type="ECO:0000313" key="9">
    <source>
        <dbReference type="EMBL" id="MPM93371.1"/>
    </source>
</evidence>
<dbReference type="PANTHER" id="PTHR43163">
    <property type="entry name" value="DIPEPTIDE TRANSPORT SYSTEM PERMEASE PROTEIN DPPB-RELATED"/>
    <property type="match status" value="1"/>
</dbReference>
<keyword evidence="5 7" id="KW-1133">Transmembrane helix</keyword>
<feature type="transmembrane region" description="Helical" evidence="7">
    <location>
        <begin position="123"/>
        <end position="148"/>
    </location>
</feature>
<proteinExistence type="predicted"/>
<keyword evidence="3" id="KW-1003">Cell membrane</keyword>
<keyword evidence="4 7" id="KW-0812">Transmembrane</keyword>
<dbReference type="InterPro" id="IPR000515">
    <property type="entry name" value="MetI-like"/>
</dbReference>
<dbReference type="InterPro" id="IPR035906">
    <property type="entry name" value="MetI-like_sf"/>
</dbReference>
<dbReference type="EMBL" id="VSSQ01040183">
    <property type="protein sequence ID" value="MPM93371.1"/>
    <property type="molecule type" value="Genomic_DNA"/>
</dbReference>
<protein>
    <submittedName>
        <fullName evidence="9">Dipeptide transport system permease protein DppB</fullName>
    </submittedName>
</protein>
<keyword evidence="2" id="KW-0813">Transport</keyword>
<evidence type="ECO:0000256" key="6">
    <source>
        <dbReference type="ARBA" id="ARBA00023136"/>
    </source>
</evidence>
<organism evidence="9">
    <name type="scientific">bioreactor metagenome</name>
    <dbReference type="NCBI Taxonomy" id="1076179"/>
    <lineage>
        <taxon>unclassified sequences</taxon>
        <taxon>metagenomes</taxon>
        <taxon>ecological metagenomes</taxon>
    </lineage>
</organism>
<evidence type="ECO:0000256" key="1">
    <source>
        <dbReference type="ARBA" id="ARBA00004651"/>
    </source>
</evidence>
<feature type="transmembrane region" description="Helical" evidence="7">
    <location>
        <begin position="226"/>
        <end position="251"/>
    </location>
</feature>
<dbReference type="AlphaFoldDB" id="A0A645DVL3"/>
<sequence>MIPSLILASVIVFSFIHFIPGDPAQVMLGDQATPERVQQLRESMGLDRPLYVQYAKWIGGVLRGDMGQSIFFHKPVLDVIADRAETSLLIAVFPMILIIVVGVPIGILSAVRCNSRLDQLFSGASMFFASIPTFWLGLNLMLLFAVTLKWLPTSGFPSIVESGDWSNLRYLVLPCITLAAPNSALIIRLTRSSMLDVARADYVKTAWAKGLSEGAVTTRHIFRNSLISVVSALGFTFVALLAGTVVTETVFSLPGVGRLVVESLLRRDYPTIQGVILIVAFVYMLVNLLVDLSFAILDPRIRYS</sequence>
<gene>
    <name evidence="9" type="primary">dppB_38</name>
    <name evidence="9" type="ORF">SDC9_140508</name>
</gene>
<feature type="transmembrane region" description="Helical" evidence="7">
    <location>
        <begin position="168"/>
        <end position="189"/>
    </location>
</feature>
<evidence type="ECO:0000256" key="7">
    <source>
        <dbReference type="SAM" id="Phobius"/>
    </source>
</evidence>
<dbReference type="Pfam" id="PF00528">
    <property type="entry name" value="BPD_transp_1"/>
    <property type="match status" value="1"/>
</dbReference>
<dbReference type="SUPFAM" id="SSF161098">
    <property type="entry name" value="MetI-like"/>
    <property type="match status" value="1"/>
</dbReference>
<dbReference type="Gene3D" id="1.10.3720.10">
    <property type="entry name" value="MetI-like"/>
    <property type="match status" value="1"/>
</dbReference>
<evidence type="ECO:0000256" key="3">
    <source>
        <dbReference type="ARBA" id="ARBA00022475"/>
    </source>
</evidence>
<reference evidence="9" key="1">
    <citation type="submission" date="2019-08" db="EMBL/GenBank/DDBJ databases">
        <authorList>
            <person name="Kucharzyk K."/>
            <person name="Murdoch R.W."/>
            <person name="Higgins S."/>
            <person name="Loffler F."/>
        </authorList>
    </citation>
    <scope>NUCLEOTIDE SEQUENCE</scope>
</reference>
<feature type="domain" description="ABC transmembrane type-1" evidence="8">
    <location>
        <begin position="84"/>
        <end position="294"/>
    </location>
</feature>
<accession>A0A645DVL3</accession>
<feature type="transmembrane region" description="Helical" evidence="7">
    <location>
        <begin position="271"/>
        <end position="297"/>
    </location>
</feature>
<comment type="subcellular location">
    <subcellularLocation>
        <location evidence="1">Cell membrane</location>
        <topology evidence="1">Multi-pass membrane protein</topology>
    </subcellularLocation>
</comment>
<dbReference type="GO" id="GO:0055085">
    <property type="term" value="P:transmembrane transport"/>
    <property type="evidence" value="ECO:0007669"/>
    <property type="project" value="InterPro"/>
</dbReference>
<dbReference type="Pfam" id="PF19300">
    <property type="entry name" value="BPD_transp_1_N"/>
    <property type="match status" value="1"/>
</dbReference>
<keyword evidence="6 7" id="KW-0472">Membrane</keyword>
<dbReference type="GO" id="GO:0005886">
    <property type="term" value="C:plasma membrane"/>
    <property type="evidence" value="ECO:0007669"/>
    <property type="project" value="UniProtKB-SubCell"/>
</dbReference>